<accession>A0A2A6B2T9</accession>
<reference evidence="3" key="1">
    <citation type="journal article" date="2008" name="Nat. Genet.">
        <title>The Pristionchus pacificus genome provides a unique perspective on nematode lifestyle and parasitism.</title>
        <authorList>
            <person name="Dieterich C."/>
            <person name="Clifton S.W."/>
            <person name="Schuster L.N."/>
            <person name="Chinwalla A."/>
            <person name="Delehaunty K."/>
            <person name="Dinkelacker I."/>
            <person name="Fulton L."/>
            <person name="Fulton R."/>
            <person name="Godfrey J."/>
            <person name="Minx P."/>
            <person name="Mitreva M."/>
            <person name="Roeseler W."/>
            <person name="Tian H."/>
            <person name="Witte H."/>
            <person name="Yang S.P."/>
            <person name="Wilson R.K."/>
            <person name="Sommer R.J."/>
        </authorList>
    </citation>
    <scope>NUCLEOTIDE SEQUENCE [LARGE SCALE GENOMIC DNA]</scope>
    <source>
        <strain evidence="3">PS312</strain>
    </source>
</reference>
<feature type="compositionally biased region" description="Basic and acidic residues" evidence="1">
    <location>
        <begin position="515"/>
        <end position="539"/>
    </location>
</feature>
<dbReference type="Proteomes" id="UP000005239">
    <property type="component" value="Unassembled WGS sequence"/>
</dbReference>
<dbReference type="AlphaFoldDB" id="A0A2A6B2T9"/>
<accession>A0A8R1U5I8</accession>
<sequence>MRTEELLRIIWRNREMGDKLLCINGNRACMDYGKNVFSCRKCRLDRFEAVMRAGSGEDMSPPCSAVTSHSPDMAKPLEFDRMMQQLINTPPRTPGNSIIERIRVNLQALSAFRCAGEMKLRGVHVHPSEANSLNYPLIPCTYQFMEDATKILIPGLFEFAQLTFPDFALLSHADKWMVIRNYEKILHCVDSERRTRERFGKRSFHVFGTYTSFMSLDIGEHFFSDCPDRRNLATAAKAICNNEKKFHCMDQWPNLQHSAQLSVGECAQAKEGNGDNRPERGRIPGNDRAGALEQNIDASDELIEIAARNRTEIVADLTAQYRCTIGTEAGASRIGMLMCVLQEFRRRVMSMSSDYQIYLMIGAFDESTLMCKLPMRSFAVLLLTVVATRCDNNRNINDLRIPSERSLAERMAFACAYKLPPPQLYRASSAAPIIDCTRSIRLAHRLETRGFAHFAKRGDEAADGFSPQQEAPTTRSGGDLRTSPKQRRVRWVFVPHSGREATRGSDLAKSARFPSEPKERRKFKEREESRETREHKKSTEPLLIVPPEPYDSKRGTTPTRALQSRTFPVLPSDAAYGAGQVHAADGNPFAAFDSLTDEKGLAHRPRSRSPFTKPGLWEPNPDDPHSRDPANKWWYKPESVGVDWLNGQLQWGGHWAVPAAGVGGTNGQSTLHFPSIGTFLGIPDDYD</sequence>
<keyword evidence="3" id="KW-1185">Reference proteome</keyword>
<dbReference type="PANTHER" id="PTHR35015">
    <property type="entry name" value="PROTEIN CBR-OSM-7-RELATED"/>
    <property type="match status" value="1"/>
</dbReference>
<feature type="compositionally biased region" description="Basic and acidic residues" evidence="1">
    <location>
        <begin position="272"/>
        <end position="282"/>
    </location>
</feature>
<organism evidence="2 3">
    <name type="scientific">Pristionchus pacificus</name>
    <name type="common">Parasitic nematode worm</name>
    <dbReference type="NCBI Taxonomy" id="54126"/>
    <lineage>
        <taxon>Eukaryota</taxon>
        <taxon>Metazoa</taxon>
        <taxon>Ecdysozoa</taxon>
        <taxon>Nematoda</taxon>
        <taxon>Chromadorea</taxon>
        <taxon>Rhabditida</taxon>
        <taxon>Rhabditina</taxon>
        <taxon>Diplogasteromorpha</taxon>
        <taxon>Diplogasteroidea</taxon>
        <taxon>Neodiplogasteridae</taxon>
        <taxon>Pristionchus</taxon>
    </lineage>
</organism>
<proteinExistence type="predicted"/>
<name>A0A2A6B2T9_PRIPA</name>
<dbReference type="EnsemblMetazoa" id="PPA03779.1">
    <property type="protein sequence ID" value="PPA03779.1"/>
    <property type="gene ID" value="WBGene00093333"/>
</dbReference>
<protein>
    <submittedName>
        <fullName evidence="2">Uncharacterized protein</fullName>
    </submittedName>
</protein>
<feature type="region of interest" description="Disordered" evidence="1">
    <location>
        <begin position="269"/>
        <end position="288"/>
    </location>
</feature>
<evidence type="ECO:0000313" key="2">
    <source>
        <dbReference type="EnsemblMetazoa" id="PPA03779.1"/>
    </source>
</evidence>
<feature type="region of interest" description="Disordered" evidence="1">
    <location>
        <begin position="459"/>
        <end position="560"/>
    </location>
</feature>
<dbReference type="OrthoDB" id="5816579at2759"/>
<dbReference type="GO" id="GO:0005615">
    <property type="term" value="C:extracellular space"/>
    <property type="evidence" value="ECO:0000318"/>
    <property type="project" value="GO_Central"/>
</dbReference>
<dbReference type="GO" id="GO:0045747">
    <property type="term" value="P:positive regulation of Notch signaling pathway"/>
    <property type="evidence" value="ECO:0000318"/>
    <property type="project" value="GO_Central"/>
</dbReference>
<evidence type="ECO:0000256" key="1">
    <source>
        <dbReference type="SAM" id="MobiDB-lite"/>
    </source>
</evidence>
<feature type="region of interest" description="Disordered" evidence="1">
    <location>
        <begin position="601"/>
        <end position="629"/>
    </location>
</feature>
<evidence type="ECO:0000313" key="3">
    <source>
        <dbReference type="Proteomes" id="UP000005239"/>
    </source>
</evidence>
<dbReference type="PANTHER" id="PTHR35015:SF4">
    <property type="entry name" value="PROTEIN CBR-OSM-7"/>
    <property type="match status" value="1"/>
</dbReference>
<dbReference type="InterPro" id="IPR053124">
    <property type="entry name" value="Notch_signaling_modulators"/>
</dbReference>
<reference evidence="2" key="2">
    <citation type="submission" date="2022-06" db="UniProtKB">
        <authorList>
            <consortium name="EnsemblMetazoa"/>
        </authorList>
    </citation>
    <scope>IDENTIFICATION</scope>
    <source>
        <strain evidence="2">PS312</strain>
    </source>
</reference>
<dbReference type="GO" id="GO:0005112">
    <property type="term" value="F:Notch binding"/>
    <property type="evidence" value="ECO:0000318"/>
    <property type="project" value="GO_Central"/>
</dbReference>
<gene>
    <name evidence="2" type="primary">WBGene00093333</name>
</gene>
<feature type="compositionally biased region" description="Polar residues" evidence="1">
    <location>
        <begin position="466"/>
        <end position="476"/>
    </location>
</feature>